<keyword evidence="8" id="KW-0106">Calcium</keyword>
<keyword evidence="5 15" id="KW-0812">Transmembrane</keyword>
<dbReference type="InterPro" id="IPR023299">
    <property type="entry name" value="ATPase_P-typ_cyto_dom_N"/>
</dbReference>
<dbReference type="SFLD" id="SFLDG00002">
    <property type="entry name" value="C1.7:_P-type_atpase_like"/>
    <property type="match status" value="1"/>
</dbReference>
<evidence type="ECO:0000313" key="18">
    <source>
        <dbReference type="Proteomes" id="UP000655830"/>
    </source>
</evidence>
<name>A0A926EFJ8_9FIRM</name>
<keyword evidence="14 15" id="KW-0472">Membrane</keyword>
<dbReference type="Gene3D" id="2.70.150.10">
    <property type="entry name" value="Calcium-transporting ATPase, cytoplasmic transduction domain A"/>
    <property type="match status" value="1"/>
</dbReference>
<dbReference type="Gene3D" id="3.40.50.1000">
    <property type="entry name" value="HAD superfamily/HAD-like"/>
    <property type="match status" value="1"/>
</dbReference>
<dbReference type="GO" id="GO:0005524">
    <property type="term" value="F:ATP binding"/>
    <property type="evidence" value="ECO:0007669"/>
    <property type="project" value="UniProtKB-KW"/>
</dbReference>
<evidence type="ECO:0000259" key="16">
    <source>
        <dbReference type="SMART" id="SM00831"/>
    </source>
</evidence>
<dbReference type="PANTHER" id="PTHR24093">
    <property type="entry name" value="CATION TRANSPORTING ATPASE"/>
    <property type="match status" value="1"/>
</dbReference>
<keyword evidence="6" id="KW-0479">Metal-binding</keyword>
<feature type="transmembrane region" description="Helical" evidence="15">
    <location>
        <begin position="57"/>
        <end position="76"/>
    </location>
</feature>
<evidence type="ECO:0000256" key="10">
    <source>
        <dbReference type="ARBA" id="ARBA00022842"/>
    </source>
</evidence>
<dbReference type="SUPFAM" id="SSF81660">
    <property type="entry name" value="Metal cation-transporting ATPase, ATP-binding domain N"/>
    <property type="match status" value="1"/>
</dbReference>
<dbReference type="PRINTS" id="PR00119">
    <property type="entry name" value="CATATPASE"/>
</dbReference>
<dbReference type="InterPro" id="IPR059000">
    <property type="entry name" value="ATPase_P-type_domA"/>
</dbReference>
<evidence type="ECO:0000256" key="9">
    <source>
        <dbReference type="ARBA" id="ARBA00022840"/>
    </source>
</evidence>
<keyword evidence="11" id="KW-1278">Translocase</keyword>
<feature type="domain" description="Cation-transporting P-type ATPase N-terminal" evidence="16">
    <location>
        <begin position="4"/>
        <end position="78"/>
    </location>
</feature>
<proteinExistence type="predicted"/>
<dbReference type="InterPro" id="IPR018303">
    <property type="entry name" value="ATPase_P-typ_P_site"/>
</dbReference>
<keyword evidence="9" id="KW-0067">ATP-binding</keyword>
<dbReference type="GO" id="GO:0005388">
    <property type="term" value="F:P-type calcium transporter activity"/>
    <property type="evidence" value="ECO:0007669"/>
    <property type="project" value="UniProtKB-EC"/>
</dbReference>
<dbReference type="SUPFAM" id="SSF81653">
    <property type="entry name" value="Calcium ATPase, transduction domain A"/>
    <property type="match status" value="1"/>
</dbReference>
<dbReference type="NCBIfam" id="TIGR01494">
    <property type="entry name" value="ATPase_P-type"/>
    <property type="match status" value="2"/>
</dbReference>
<dbReference type="InterPro" id="IPR008250">
    <property type="entry name" value="ATPase_P-typ_transduc_dom_A_sf"/>
</dbReference>
<evidence type="ECO:0000256" key="12">
    <source>
        <dbReference type="ARBA" id="ARBA00022989"/>
    </source>
</evidence>
<dbReference type="InterPro" id="IPR023298">
    <property type="entry name" value="ATPase_P-typ_TM_dom_sf"/>
</dbReference>
<feature type="transmembrane region" description="Helical" evidence="15">
    <location>
        <begin position="245"/>
        <end position="265"/>
    </location>
</feature>
<reference evidence="17" key="1">
    <citation type="submission" date="2020-08" db="EMBL/GenBank/DDBJ databases">
        <title>Genome public.</title>
        <authorList>
            <person name="Liu C."/>
            <person name="Sun Q."/>
        </authorList>
    </citation>
    <scope>NUCLEOTIDE SEQUENCE</scope>
    <source>
        <strain evidence="17">NSJ-12</strain>
    </source>
</reference>
<dbReference type="GO" id="GO:0005886">
    <property type="term" value="C:plasma membrane"/>
    <property type="evidence" value="ECO:0007669"/>
    <property type="project" value="TreeGrafter"/>
</dbReference>
<evidence type="ECO:0000256" key="2">
    <source>
        <dbReference type="ARBA" id="ARBA00012790"/>
    </source>
</evidence>
<dbReference type="Pfam" id="PF00689">
    <property type="entry name" value="Cation_ATPase_C"/>
    <property type="match status" value="1"/>
</dbReference>
<dbReference type="SFLD" id="SFLDS00003">
    <property type="entry name" value="Haloacid_Dehalogenase"/>
    <property type="match status" value="1"/>
</dbReference>
<evidence type="ECO:0000256" key="7">
    <source>
        <dbReference type="ARBA" id="ARBA00022741"/>
    </source>
</evidence>
<dbReference type="NCBIfam" id="TIGR01517">
    <property type="entry name" value="ATPase-IIB_Ca"/>
    <property type="match status" value="1"/>
</dbReference>
<sequence>MENKYYRQPKESVLRSLKVSEEKGLTHKEADNRLREYGKNEFTKPKQASLLQEVKEILGQQLIIILLIAAGISLLIKEYHDAIGICLAILIGSVIGLVTENKSKKAAEALAQMTEDIRVKVLRDGKKEVIHKSEVVVGDIVFLETGDMIPADGRILKSVELKVREDMLTGESDDVRKEECTVSSDHLAEQKNMLFGGTLIALGTATMVVTAIGDHTEMGSIAKELGEREEDTPLQIKLDNLGKKISQISTAVAGMLFVYMLVQIIQEAPIHMSLANGQAFRNSMKGLAACFPEIKTAFVVCVALIVAAVPEGLTTMINITLAITMKQMAKINALVRKKEACETIGSVSVICSDKTGTLTQNRMQVAKVYLEGHYVEPSKLSEHKDFVHNCLINSTADVDYSSPEPKYIGSATECALLRLCKDFNYQTAREISDIVRQVPFNSQNKYMLTMIHTPNHYILYSKGAPEVILEQCGYELIEGSIKPLTGTRKQEIIREMSQLQKEAMRVLAFGYKESIEPKDYRTRADWKRELVFQGFVGINDPLREGVVDSIAIAREGGIETKMLTGDNIQTAMAIGKELGMIGEGSKMRAVESTYIDQLDDKQLADEIKTIGIVARSKPTTKMRIVQALQKNGEVVAVTGDGINDAPALTKADVGVAMGIAGTEVSKNAADIILTDDSFSTIVQAIKWGRGIYNNFQRFIQFQLTVNVIAFLIAVLSQLMGYDMPFTTIHLLWINLIMDGPPALVLGLEPIRESVMKRKPTSRNASIINKFMILTIGLNSLYIAIVLYLQIKLNFLGANLNHVIGNASEVQTVLFSLFAFSVLFNAFNCREFGIASIFPNFTKNKMFLRVIALTACLQILITQFVGKFFNAVPLTANMWGKIILVGLSVIVVNEVLKLAFRIASKVLHQSIDR</sequence>
<dbReference type="SUPFAM" id="SSF56784">
    <property type="entry name" value="HAD-like"/>
    <property type="match status" value="1"/>
</dbReference>
<dbReference type="GO" id="GO:0012505">
    <property type="term" value="C:endomembrane system"/>
    <property type="evidence" value="ECO:0007669"/>
    <property type="project" value="UniProtKB-SubCell"/>
</dbReference>
<dbReference type="Pfam" id="PF08282">
    <property type="entry name" value="Hydrolase_3"/>
    <property type="match status" value="1"/>
</dbReference>
<dbReference type="PANTHER" id="PTHR24093:SF369">
    <property type="entry name" value="CALCIUM-TRANSPORTING ATPASE"/>
    <property type="match status" value="1"/>
</dbReference>
<evidence type="ECO:0000256" key="15">
    <source>
        <dbReference type="SAM" id="Phobius"/>
    </source>
</evidence>
<dbReference type="Gene3D" id="3.40.1110.10">
    <property type="entry name" value="Calcium-transporting ATPase, cytoplasmic domain N"/>
    <property type="match status" value="1"/>
</dbReference>
<dbReference type="Pfam" id="PF13246">
    <property type="entry name" value="Cation_ATPase"/>
    <property type="match status" value="1"/>
</dbReference>
<dbReference type="SFLD" id="SFLDF00027">
    <property type="entry name" value="p-type_atpase"/>
    <property type="match status" value="1"/>
</dbReference>
<evidence type="ECO:0000256" key="1">
    <source>
        <dbReference type="ARBA" id="ARBA00004127"/>
    </source>
</evidence>
<dbReference type="GO" id="GO:0016887">
    <property type="term" value="F:ATP hydrolysis activity"/>
    <property type="evidence" value="ECO:0007669"/>
    <property type="project" value="InterPro"/>
</dbReference>
<dbReference type="Pfam" id="PF00122">
    <property type="entry name" value="E1-E2_ATPase"/>
    <property type="match status" value="1"/>
</dbReference>
<comment type="caution">
    <text evidence="17">The sequence shown here is derived from an EMBL/GenBank/DDBJ whole genome shotgun (WGS) entry which is preliminary data.</text>
</comment>
<evidence type="ECO:0000256" key="8">
    <source>
        <dbReference type="ARBA" id="ARBA00022837"/>
    </source>
</evidence>
<feature type="transmembrane region" description="Helical" evidence="15">
    <location>
        <begin position="846"/>
        <end position="865"/>
    </location>
</feature>
<dbReference type="RefSeq" id="WP_249332469.1">
    <property type="nucleotide sequence ID" value="NZ_JACRSY010000010.1"/>
</dbReference>
<evidence type="ECO:0000256" key="5">
    <source>
        <dbReference type="ARBA" id="ARBA00022692"/>
    </source>
</evidence>
<keyword evidence="18" id="KW-1185">Reference proteome</keyword>
<dbReference type="SMART" id="SM00831">
    <property type="entry name" value="Cation_ATPase_N"/>
    <property type="match status" value="1"/>
</dbReference>
<feature type="transmembrane region" description="Helical" evidence="15">
    <location>
        <begin position="731"/>
        <end position="750"/>
    </location>
</feature>
<keyword evidence="4" id="KW-0109">Calcium transport</keyword>
<organism evidence="17 18">
    <name type="scientific">Zhenhengia yiwuensis</name>
    <dbReference type="NCBI Taxonomy" id="2763666"/>
    <lineage>
        <taxon>Bacteria</taxon>
        <taxon>Bacillati</taxon>
        <taxon>Bacillota</taxon>
        <taxon>Clostridia</taxon>
        <taxon>Lachnospirales</taxon>
        <taxon>Lachnospiraceae</taxon>
        <taxon>Zhenhengia</taxon>
    </lineage>
</organism>
<keyword evidence="7" id="KW-0547">Nucleotide-binding</keyword>
<feature type="transmembrane region" description="Helical" evidence="15">
    <location>
        <begin position="82"/>
        <end position="99"/>
    </location>
</feature>
<keyword evidence="3" id="KW-0813">Transport</keyword>
<comment type="subcellular location">
    <subcellularLocation>
        <location evidence="1">Endomembrane system</location>
        <topology evidence="1">Multi-pass membrane protein</topology>
    </subcellularLocation>
</comment>
<dbReference type="InterPro" id="IPR004014">
    <property type="entry name" value="ATPase_P-typ_cation-transptr_N"/>
</dbReference>
<dbReference type="AlphaFoldDB" id="A0A926EFJ8"/>
<dbReference type="EC" id="7.2.2.10" evidence="2"/>
<keyword evidence="12 15" id="KW-1133">Transmembrane helix</keyword>
<feature type="transmembrane region" description="Helical" evidence="15">
    <location>
        <begin position="877"/>
        <end position="899"/>
    </location>
</feature>
<gene>
    <name evidence="17" type="ORF">H8718_07590</name>
</gene>
<dbReference type="Pfam" id="PF00690">
    <property type="entry name" value="Cation_ATPase_N"/>
    <property type="match status" value="1"/>
</dbReference>
<evidence type="ECO:0000256" key="4">
    <source>
        <dbReference type="ARBA" id="ARBA00022568"/>
    </source>
</evidence>
<dbReference type="InterPro" id="IPR036412">
    <property type="entry name" value="HAD-like_sf"/>
</dbReference>
<feature type="transmembrane region" description="Helical" evidence="15">
    <location>
        <begin position="698"/>
        <end position="719"/>
    </location>
</feature>
<dbReference type="EMBL" id="JACRSY010000010">
    <property type="protein sequence ID" value="MBC8579388.1"/>
    <property type="molecule type" value="Genomic_DNA"/>
</dbReference>
<evidence type="ECO:0000256" key="11">
    <source>
        <dbReference type="ARBA" id="ARBA00022967"/>
    </source>
</evidence>
<keyword evidence="10" id="KW-0460">Magnesium</keyword>
<dbReference type="InterPro" id="IPR044492">
    <property type="entry name" value="P_typ_ATPase_HD_dom"/>
</dbReference>
<evidence type="ECO:0000313" key="17">
    <source>
        <dbReference type="EMBL" id="MBC8579388.1"/>
    </source>
</evidence>
<dbReference type="GO" id="GO:0046872">
    <property type="term" value="F:metal ion binding"/>
    <property type="evidence" value="ECO:0007669"/>
    <property type="project" value="UniProtKB-KW"/>
</dbReference>
<dbReference type="InterPro" id="IPR023214">
    <property type="entry name" value="HAD_sf"/>
</dbReference>
<evidence type="ECO:0000256" key="3">
    <source>
        <dbReference type="ARBA" id="ARBA00022448"/>
    </source>
</evidence>
<dbReference type="Proteomes" id="UP000655830">
    <property type="component" value="Unassembled WGS sequence"/>
</dbReference>
<dbReference type="PROSITE" id="PS00154">
    <property type="entry name" value="ATPASE_E1_E2"/>
    <property type="match status" value="1"/>
</dbReference>
<keyword evidence="13" id="KW-0406">Ion transport</keyword>
<dbReference type="InterPro" id="IPR006068">
    <property type="entry name" value="ATPase_P-typ_cation-transptr_C"/>
</dbReference>
<dbReference type="SUPFAM" id="SSF81665">
    <property type="entry name" value="Calcium ATPase, transmembrane domain M"/>
    <property type="match status" value="1"/>
</dbReference>
<feature type="transmembrane region" description="Helical" evidence="15">
    <location>
        <begin position="770"/>
        <end position="789"/>
    </location>
</feature>
<dbReference type="Gene3D" id="1.20.1110.10">
    <property type="entry name" value="Calcium-transporting ATPase, transmembrane domain"/>
    <property type="match status" value="1"/>
</dbReference>
<evidence type="ECO:0000256" key="6">
    <source>
        <dbReference type="ARBA" id="ARBA00022723"/>
    </source>
</evidence>
<protein>
    <recommendedName>
        <fullName evidence="2">P-type Ca(2+) transporter</fullName>
        <ecNumber evidence="2">7.2.2.10</ecNumber>
    </recommendedName>
</protein>
<dbReference type="FunFam" id="3.40.50.1000:FF:000001">
    <property type="entry name" value="Phospholipid-transporting ATPase IC"/>
    <property type="match status" value="1"/>
</dbReference>
<dbReference type="InterPro" id="IPR006408">
    <property type="entry name" value="P-type_ATPase_IIB"/>
</dbReference>
<dbReference type="InterPro" id="IPR001757">
    <property type="entry name" value="P_typ_ATPase"/>
</dbReference>
<accession>A0A926EFJ8</accession>
<evidence type="ECO:0000256" key="13">
    <source>
        <dbReference type="ARBA" id="ARBA00023065"/>
    </source>
</evidence>
<feature type="transmembrane region" description="Helical" evidence="15">
    <location>
        <begin position="809"/>
        <end position="826"/>
    </location>
</feature>
<evidence type="ECO:0000256" key="14">
    <source>
        <dbReference type="ARBA" id="ARBA00023136"/>
    </source>
</evidence>